<organism evidence="8 9">
    <name type="scientific">Fredinandcohnia salidurans</name>
    <dbReference type="NCBI Taxonomy" id="2595041"/>
    <lineage>
        <taxon>Bacteria</taxon>
        <taxon>Bacillati</taxon>
        <taxon>Bacillota</taxon>
        <taxon>Bacilli</taxon>
        <taxon>Bacillales</taxon>
        <taxon>Bacillaceae</taxon>
        <taxon>Fredinandcohnia</taxon>
    </lineage>
</organism>
<comment type="caution">
    <text evidence="8">The sequence shown here is derived from an EMBL/GenBank/DDBJ whole genome shotgun (WGS) entry which is preliminary data.</text>
</comment>
<reference evidence="9" key="1">
    <citation type="journal article" date="2019" name="Int. J. Syst. Evol. Microbiol.">
        <title>The Global Catalogue of Microorganisms (GCM) 10K type strain sequencing project: providing services to taxonomists for standard genome sequencing and annotation.</title>
        <authorList>
            <consortium name="The Broad Institute Genomics Platform"/>
            <consortium name="The Broad Institute Genome Sequencing Center for Infectious Disease"/>
            <person name="Wu L."/>
            <person name="Ma J."/>
        </authorList>
    </citation>
    <scope>NUCLEOTIDE SEQUENCE [LARGE SCALE GENOMIC DNA]</scope>
    <source>
        <strain evidence="9">CCUG 15531</strain>
    </source>
</reference>
<keyword evidence="2" id="KW-0134">Cell wall</keyword>
<comment type="subcellular location">
    <subcellularLocation>
        <location evidence="1">Secreted</location>
        <location evidence="1">Cell wall</location>
        <topology evidence="1">Peptidoglycan-anchor</topology>
    </subcellularLocation>
</comment>
<keyword evidence="6" id="KW-1133">Transmembrane helix</keyword>
<dbReference type="InterPro" id="IPR019931">
    <property type="entry name" value="LPXTG_anchor"/>
</dbReference>
<dbReference type="Proteomes" id="UP001597227">
    <property type="component" value="Unassembled WGS sequence"/>
</dbReference>
<dbReference type="EMBL" id="JBHUEK010000031">
    <property type="protein sequence ID" value="MFD1781327.1"/>
    <property type="molecule type" value="Genomic_DNA"/>
</dbReference>
<evidence type="ECO:0000313" key="8">
    <source>
        <dbReference type="EMBL" id="MFD1781327.1"/>
    </source>
</evidence>
<keyword evidence="4" id="KW-0732">Signal</keyword>
<evidence type="ECO:0000256" key="3">
    <source>
        <dbReference type="ARBA" id="ARBA00022525"/>
    </source>
</evidence>
<keyword evidence="3" id="KW-0964">Secreted</keyword>
<name>A0ABW4MUS4_9BACI</name>
<dbReference type="RefSeq" id="WP_388041377.1">
    <property type="nucleotide sequence ID" value="NZ_JBHUEK010000031.1"/>
</dbReference>
<keyword evidence="9" id="KW-1185">Reference proteome</keyword>
<evidence type="ECO:0000256" key="2">
    <source>
        <dbReference type="ARBA" id="ARBA00022512"/>
    </source>
</evidence>
<dbReference type="Pfam" id="PF12389">
    <property type="entry name" value="Peptidase_M73"/>
    <property type="match status" value="1"/>
</dbReference>
<evidence type="ECO:0000256" key="5">
    <source>
        <dbReference type="ARBA" id="ARBA00023088"/>
    </source>
</evidence>
<evidence type="ECO:0000259" key="7">
    <source>
        <dbReference type="Pfam" id="PF00746"/>
    </source>
</evidence>
<feature type="transmembrane region" description="Helical" evidence="6">
    <location>
        <begin position="167"/>
        <end position="188"/>
    </location>
</feature>
<dbReference type="Pfam" id="PF00746">
    <property type="entry name" value="Gram_pos_anchor"/>
    <property type="match status" value="1"/>
</dbReference>
<keyword evidence="6" id="KW-0812">Transmembrane</keyword>
<evidence type="ECO:0000256" key="6">
    <source>
        <dbReference type="SAM" id="Phobius"/>
    </source>
</evidence>
<gene>
    <name evidence="8" type="ORF">ACFSFW_21955</name>
</gene>
<evidence type="ECO:0000256" key="4">
    <source>
        <dbReference type="ARBA" id="ARBA00022729"/>
    </source>
</evidence>
<proteinExistence type="predicted"/>
<dbReference type="InterPro" id="IPR022121">
    <property type="entry name" value="Peptidase_M73_camelysin"/>
</dbReference>
<dbReference type="NCBIfam" id="TIGR01167">
    <property type="entry name" value="LPXTG_anchor"/>
    <property type="match status" value="1"/>
</dbReference>
<sequence length="198" mass="22415">MRKILLILFLLLLNPIIVLAEDSIKHQAIDLSTNPGKVLFDLSNMKPGDSISRNLLISNNGKQDFKYILSNKFTSGDRVFYNQLDLIIENDNEMLYHGKLQKFEELAPRFLGSKQSEALKLFVQIPIELGNEFQNLSSDFQLKIYVEGTMGGVIPVDNKLPTTGSEMFNLLVTGAALFLAGFIIFTYLKRKKLDTKRP</sequence>
<protein>
    <submittedName>
        <fullName evidence="8">TasA family protein</fullName>
    </submittedName>
</protein>
<evidence type="ECO:0000256" key="1">
    <source>
        <dbReference type="ARBA" id="ARBA00004168"/>
    </source>
</evidence>
<evidence type="ECO:0000313" key="9">
    <source>
        <dbReference type="Proteomes" id="UP001597227"/>
    </source>
</evidence>
<keyword evidence="5" id="KW-0572">Peptidoglycan-anchor</keyword>
<feature type="domain" description="Gram-positive cocci surface proteins LPxTG" evidence="7">
    <location>
        <begin position="158"/>
        <end position="192"/>
    </location>
</feature>
<keyword evidence="6" id="KW-0472">Membrane</keyword>
<accession>A0ABW4MUS4</accession>